<keyword evidence="2 4" id="KW-0863">Zinc-finger</keyword>
<evidence type="ECO:0000256" key="5">
    <source>
        <dbReference type="SAM" id="SignalP"/>
    </source>
</evidence>
<dbReference type="SUPFAM" id="SSF57850">
    <property type="entry name" value="RING/U-box"/>
    <property type="match status" value="2"/>
</dbReference>
<organism evidence="7">
    <name type="scientific">Vitis vinifera</name>
    <name type="common">Grape</name>
    <dbReference type="NCBI Taxonomy" id="29760"/>
    <lineage>
        <taxon>Eukaryota</taxon>
        <taxon>Viridiplantae</taxon>
        <taxon>Streptophyta</taxon>
        <taxon>Embryophyta</taxon>
        <taxon>Tracheophyta</taxon>
        <taxon>Spermatophyta</taxon>
        <taxon>Magnoliopsida</taxon>
        <taxon>eudicotyledons</taxon>
        <taxon>Gunneridae</taxon>
        <taxon>Pentapetalae</taxon>
        <taxon>rosids</taxon>
        <taxon>Vitales</taxon>
        <taxon>Vitaceae</taxon>
        <taxon>Viteae</taxon>
        <taxon>Vitis</taxon>
    </lineage>
</organism>
<keyword evidence="3" id="KW-0862">Zinc</keyword>
<proteinExistence type="predicted"/>
<dbReference type="PROSITE" id="PS50089">
    <property type="entry name" value="ZF_RING_2"/>
    <property type="match status" value="1"/>
</dbReference>
<evidence type="ECO:0000256" key="1">
    <source>
        <dbReference type="ARBA" id="ARBA00022723"/>
    </source>
</evidence>
<accession>A5B786</accession>
<dbReference type="OrthoDB" id="9984778at2759"/>
<evidence type="ECO:0000256" key="2">
    <source>
        <dbReference type="ARBA" id="ARBA00022771"/>
    </source>
</evidence>
<dbReference type="SMART" id="SM00184">
    <property type="entry name" value="RING"/>
    <property type="match status" value="2"/>
</dbReference>
<reference evidence="7" key="1">
    <citation type="journal article" date="2007" name="PLoS ONE">
        <title>The first genome sequence of an elite grapevine cultivar (Pinot noir Vitis vinifera L.): coping with a highly heterozygous genome.</title>
        <authorList>
            <person name="Velasco R."/>
            <person name="Zharkikh A."/>
            <person name="Troggio M."/>
            <person name="Cartwright D.A."/>
            <person name="Cestaro A."/>
            <person name="Pruss D."/>
            <person name="Pindo M."/>
            <person name="FitzGerald L.M."/>
            <person name="Vezzulli S."/>
            <person name="Reid J."/>
            <person name="Malacarne G."/>
            <person name="Iliev D."/>
            <person name="Coppola G."/>
            <person name="Wardell B."/>
            <person name="Micheletti D."/>
            <person name="Macalma T."/>
            <person name="Facci M."/>
            <person name="Mitchell J.T."/>
            <person name="Perazzolli M."/>
            <person name="Eldredge G."/>
            <person name="Gatto P."/>
            <person name="Oyzerski R."/>
            <person name="Moretto M."/>
            <person name="Gutin N."/>
            <person name="Stefanini M."/>
            <person name="Chen Y."/>
            <person name="Segala C."/>
            <person name="Davenport C."/>
            <person name="Dematte L."/>
            <person name="Mraz A."/>
            <person name="Battilana J."/>
            <person name="Stormo K."/>
            <person name="Costa F."/>
            <person name="Tao Q."/>
            <person name="Si-Ammour A."/>
            <person name="Harkins T."/>
            <person name="Lackey A."/>
            <person name="Perbost C."/>
            <person name="Taillon B."/>
            <person name="Stella A."/>
            <person name="Solovyev V."/>
            <person name="Fawcett J.A."/>
            <person name="Sterck L."/>
            <person name="Vandepoele K."/>
            <person name="Grando S.M."/>
            <person name="Toppo S."/>
            <person name="Moser C."/>
            <person name="Lanchbury J."/>
            <person name="Bogden R."/>
            <person name="Skolnick M."/>
            <person name="Sgaramella V."/>
            <person name="Bhatnagar S.K."/>
            <person name="Fontana P."/>
            <person name="Gutin A."/>
            <person name="Van de Peer Y."/>
            <person name="Salamini F."/>
            <person name="Viola R."/>
        </authorList>
    </citation>
    <scope>NUCLEOTIDE SEQUENCE</scope>
</reference>
<dbReference type="SMART" id="SM00744">
    <property type="entry name" value="RINGv"/>
    <property type="match status" value="1"/>
</dbReference>
<feature type="chain" id="PRO_5002678393" description="RING-type domain-containing protein" evidence="5">
    <location>
        <begin position="25"/>
        <end position="350"/>
    </location>
</feature>
<evidence type="ECO:0000256" key="3">
    <source>
        <dbReference type="ARBA" id="ARBA00022833"/>
    </source>
</evidence>
<dbReference type="EMBL" id="AM449058">
    <property type="protein sequence ID" value="CAN82924.1"/>
    <property type="molecule type" value="Genomic_DNA"/>
</dbReference>
<dbReference type="InterPro" id="IPR013083">
    <property type="entry name" value="Znf_RING/FYVE/PHD"/>
</dbReference>
<dbReference type="Gene3D" id="3.30.40.10">
    <property type="entry name" value="Zinc/RING finger domain, C3HC4 (zinc finger)"/>
    <property type="match status" value="2"/>
</dbReference>
<gene>
    <name evidence="7" type="ORF">VITISV_039590</name>
</gene>
<feature type="signal peptide" evidence="5">
    <location>
        <begin position="1"/>
        <end position="24"/>
    </location>
</feature>
<evidence type="ECO:0000259" key="6">
    <source>
        <dbReference type="PROSITE" id="PS50089"/>
    </source>
</evidence>
<feature type="domain" description="RING-type" evidence="6">
    <location>
        <begin position="89"/>
        <end position="131"/>
    </location>
</feature>
<name>A5B786_VITVI</name>
<dbReference type="AlphaFoldDB" id="A5B786"/>
<keyword evidence="1" id="KW-0479">Metal-binding</keyword>
<protein>
    <recommendedName>
        <fullName evidence="6">RING-type domain-containing protein</fullName>
    </recommendedName>
</protein>
<keyword evidence="5" id="KW-0732">Signal</keyword>
<dbReference type="GO" id="GO:0008270">
    <property type="term" value="F:zinc ion binding"/>
    <property type="evidence" value="ECO:0007669"/>
    <property type="project" value="UniProtKB-KW"/>
</dbReference>
<dbReference type="Pfam" id="PF13639">
    <property type="entry name" value="zf-RING_2"/>
    <property type="match status" value="1"/>
</dbReference>
<dbReference type="ExpressionAtlas" id="A5B786">
    <property type="expression patterns" value="baseline and differential"/>
</dbReference>
<evidence type="ECO:0000256" key="4">
    <source>
        <dbReference type="PROSITE-ProRule" id="PRU00175"/>
    </source>
</evidence>
<dbReference type="PANTHER" id="PTHR47258:SF1">
    <property type="entry name" value="E3 UBIQUITIN-PROTEIN LIGASE XERICO-RELATED"/>
    <property type="match status" value="1"/>
</dbReference>
<sequence length="350" mass="40022">MPHISAFPSSLLSFCISIFHAVLPKVFPGSIVSSYMVLPTTHLSRAWNLLIHHFSSAAYTLDHMPGNDDEQPSISQYKVKLGCEEGEECAVCLCKIEAGEEIRELRCDHLFHRVCLDRWLQYKRATCPLCRGSLAPRRAVGELGEQTLVFRFCSLSSSDRCNWWLRNVKIGLQIQLKQSERRRDMEGKECQHPALRDLNLSPTFIAAQVHPSLHHVQLYNSNRCPFDMGMGLLASPTTRSFQILTKLKCKKMEIRWLSRRPYKPEPVEGGQVVGYSVCLCKIEEEEIRELRCGNMFHNDCLETWVGHRNGACPFAVCLAPPRTVNEVGEESIAFKYCAFSSRDCTMWWLH</sequence>
<dbReference type="InterPro" id="IPR044249">
    <property type="entry name" value="XERICO-like"/>
</dbReference>
<dbReference type="InterPro" id="IPR001841">
    <property type="entry name" value="Znf_RING"/>
</dbReference>
<evidence type="ECO:0000313" key="7">
    <source>
        <dbReference type="EMBL" id="CAN82924.1"/>
    </source>
</evidence>
<dbReference type="InterPro" id="IPR011016">
    <property type="entry name" value="Znf_RING-CH"/>
</dbReference>
<dbReference type="PANTHER" id="PTHR47258">
    <property type="match status" value="1"/>
</dbReference>